<gene>
    <name evidence="2" type="ORF">RB614_40010</name>
</gene>
<evidence type="ECO:0000259" key="1">
    <source>
        <dbReference type="PROSITE" id="PS51384"/>
    </source>
</evidence>
<dbReference type="SUPFAM" id="SSF63380">
    <property type="entry name" value="Riboflavin synthase domain-like"/>
    <property type="match status" value="1"/>
</dbReference>
<evidence type="ECO:0000313" key="3">
    <source>
        <dbReference type="Proteomes" id="UP001230908"/>
    </source>
</evidence>
<dbReference type="Gene3D" id="3.40.50.80">
    <property type="entry name" value="Nucleotide-binding domain of ferredoxin-NADP reductase (FNR) module"/>
    <property type="match status" value="1"/>
</dbReference>
<dbReference type="InterPro" id="IPR017938">
    <property type="entry name" value="Riboflavin_synthase-like_b-brl"/>
</dbReference>
<dbReference type="InterPro" id="IPR039374">
    <property type="entry name" value="SIP_fam"/>
</dbReference>
<proteinExistence type="predicted"/>
<feature type="domain" description="FAD-binding FR-type" evidence="1">
    <location>
        <begin position="11"/>
        <end position="136"/>
    </location>
</feature>
<dbReference type="InterPro" id="IPR013113">
    <property type="entry name" value="SIP_FAD-bd"/>
</dbReference>
<dbReference type="InterPro" id="IPR017927">
    <property type="entry name" value="FAD-bd_FR_type"/>
</dbReference>
<protein>
    <submittedName>
        <fullName evidence="2">Siderophore-interacting protein</fullName>
    </submittedName>
</protein>
<dbReference type="PROSITE" id="PS51384">
    <property type="entry name" value="FAD_FR"/>
    <property type="match status" value="1"/>
</dbReference>
<accession>A0ABU0ZWW4</accession>
<name>A0ABU0ZWW4_9ACTN</name>
<dbReference type="Proteomes" id="UP001230908">
    <property type="component" value="Unassembled WGS sequence"/>
</dbReference>
<sequence>MPKGDRERRAPRQYVLAVESTEWLTPHLVRVVASGGTLDGFGGEGYTDAYVKLLFVDPALGLEPPYDLAALRATLPADRLPVVRTYTVRWVDRTRRRLAIDFVTHGDTGVAAVWAAGAAPGDRLVLSGPGGAYAPDPAAGWHLFAGDLSALPAIAAALETLPGHANGVAHVEVGAAADILDLKVPEQVAVNWLVNPDPADTGFLARAVDGGPWPAGPYGAGAVQVFAHGERESVKAVRQVLRDRGVPREAISISGYWARGRTEDVFQAEKREPVGRID</sequence>
<reference evidence="2 3" key="1">
    <citation type="submission" date="2023-08" db="EMBL/GenBank/DDBJ databases">
        <title>Phytohabitans sansha sp. nov., isolated from marine sediment.</title>
        <authorList>
            <person name="Zhao Y."/>
            <person name="Yi K."/>
        </authorList>
    </citation>
    <scope>NUCLEOTIDE SEQUENCE [LARGE SCALE GENOMIC DNA]</scope>
    <source>
        <strain evidence="2 3">ZYX-F-186</strain>
    </source>
</reference>
<organism evidence="2 3">
    <name type="scientific">Phytohabitans maris</name>
    <dbReference type="NCBI Taxonomy" id="3071409"/>
    <lineage>
        <taxon>Bacteria</taxon>
        <taxon>Bacillati</taxon>
        <taxon>Actinomycetota</taxon>
        <taxon>Actinomycetes</taxon>
        <taxon>Micromonosporales</taxon>
        <taxon>Micromonosporaceae</taxon>
    </lineage>
</organism>
<dbReference type="EMBL" id="JAVHUY010000061">
    <property type="protein sequence ID" value="MDQ7910700.1"/>
    <property type="molecule type" value="Genomic_DNA"/>
</dbReference>
<dbReference type="PANTHER" id="PTHR30157">
    <property type="entry name" value="FERRIC REDUCTASE, NADPH-DEPENDENT"/>
    <property type="match status" value="1"/>
</dbReference>
<dbReference type="Pfam" id="PF04954">
    <property type="entry name" value="SIP"/>
    <property type="match status" value="1"/>
</dbReference>
<dbReference type="Pfam" id="PF08021">
    <property type="entry name" value="FAD_binding_9"/>
    <property type="match status" value="1"/>
</dbReference>
<evidence type="ECO:0000313" key="2">
    <source>
        <dbReference type="EMBL" id="MDQ7910700.1"/>
    </source>
</evidence>
<dbReference type="InterPro" id="IPR039261">
    <property type="entry name" value="FNR_nucleotide-bd"/>
</dbReference>
<dbReference type="RefSeq" id="WP_308717943.1">
    <property type="nucleotide sequence ID" value="NZ_JAVHUY010000061.1"/>
</dbReference>
<dbReference type="CDD" id="cd06193">
    <property type="entry name" value="siderophore_interacting"/>
    <property type="match status" value="1"/>
</dbReference>
<dbReference type="PANTHER" id="PTHR30157:SF0">
    <property type="entry name" value="NADPH-DEPENDENT FERRIC-CHELATE REDUCTASE"/>
    <property type="match status" value="1"/>
</dbReference>
<comment type="caution">
    <text evidence="2">The sequence shown here is derived from an EMBL/GenBank/DDBJ whole genome shotgun (WGS) entry which is preliminary data.</text>
</comment>
<keyword evidence="3" id="KW-1185">Reference proteome</keyword>
<dbReference type="InterPro" id="IPR007037">
    <property type="entry name" value="SIP_rossman_dom"/>
</dbReference>
<dbReference type="Gene3D" id="2.40.30.10">
    <property type="entry name" value="Translation factors"/>
    <property type="match status" value="1"/>
</dbReference>